<reference evidence="1" key="1">
    <citation type="submission" date="2020-05" db="EMBL/GenBank/DDBJ databases">
        <authorList>
            <person name="Chiriac C."/>
            <person name="Salcher M."/>
            <person name="Ghai R."/>
            <person name="Kavagutti S V."/>
        </authorList>
    </citation>
    <scope>NUCLEOTIDE SEQUENCE</scope>
</reference>
<proteinExistence type="predicted"/>
<accession>A0A6J5TE24</accession>
<sequence length="353" mass="37345">MAYEVNKSDGSVLVNLIDGEIDTTTTSLNLLGKNYLGYGELIAENFVHMLENFASISEPISSVPGQLWFNTAENRLAVRDTDENWKTIAQLVARNIRPIETARLGDFWYDTANKALKIYTGDLTLPGSNAGWVNAGAFQGNSGISFATLLDTNVPQGAHKVMRINVNGICVAIISTDADFDIASACAIPGFTTVGKGINLNTTGNDSNTLNPNAFKLRGISMEAEFADVAEIYVGDASYEPGTLVSLGGEAEVTQTTSVGDTNVFGIVSTRPAYLMNARRKKEPNALPIAVAGRIPVKVKGEVKRGDRLIASDVPGVAQSAPVDAPAWSIVGRSLGAFSGEGTGKVEATVGVR</sequence>
<gene>
    <name evidence="1" type="ORF">UFOVP71_458</name>
</gene>
<evidence type="ECO:0000313" key="1">
    <source>
        <dbReference type="EMBL" id="CAB4241920.1"/>
    </source>
</evidence>
<dbReference type="EMBL" id="LR797824">
    <property type="protein sequence ID" value="CAB4241920.1"/>
    <property type="molecule type" value="Genomic_DNA"/>
</dbReference>
<protein>
    <submittedName>
        <fullName evidence="1">Uncharacterized protein</fullName>
    </submittedName>
</protein>
<name>A0A6J5TE24_9CAUD</name>
<dbReference type="Gene3D" id="2.40.300.10">
    <property type="entry name" value="Head decoration protein D"/>
    <property type="match status" value="1"/>
</dbReference>
<organism evidence="1">
    <name type="scientific">uncultured Caudovirales phage</name>
    <dbReference type="NCBI Taxonomy" id="2100421"/>
    <lineage>
        <taxon>Viruses</taxon>
        <taxon>Duplodnaviria</taxon>
        <taxon>Heunggongvirae</taxon>
        <taxon>Uroviricota</taxon>
        <taxon>Caudoviricetes</taxon>
        <taxon>Peduoviridae</taxon>
        <taxon>Maltschvirus</taxon>
        <taxon>Maltschvirus maltsch</taxon>
    </lineage>
</organism>